<gene>
    <name evidence="1" type="ORF">MPEBLZ_00441</name>
</gene>
<proteinExistence type="predicted"/>
<protein>
    <submittedName>
        <fullName evidence="1">Uncharacterized protein</fullName>
    </submittedName>
</protein>
<reference evidence="1 2" key="1">
    <citation type="submission" date="2015-09" db="EMBL/GenBank/DDBJ databases">
        <title>A metagenomics-based metabolic model of nitrate-dependent anaerobic oxidation of methane by Methanoperedens-like archaea.</title>
        <authorList>
            <person name="Arshad A."/>
            <person name="Speth D.R."/>
            <person name="De Graaf R.M."/>
            <person name="Op Den Camp H.J."/>
            <person name="Jetten M.S."/>
            <person name="Welte C.U."/>
        </authorList>
    </citation>
    <scope>NUCLEOTIDE SEQUENCE [LARGE SCALE GENOMIC DNA]</scope>
</reference>
<accession>A0A0N8KRH7</accession>
<sequence length="96" mass="11495">MQIYEDVAHVLHLSKEKLEIESIRTFLEKELRNIEAEIFKIGAKHGIKSIFELDEKLKIGEIKEKDMIEDFMELDYLESRRDDMLKALEKINWQKS</sequence>
<evidence type="ECO:0000313" key="2">
    <source>
        <dbReference type="Proteomes" id="UP000050360"/>
    </source>
</evidence>
<dbReference type="EMBL" id="LKCM01000036">
    <property type="protein sequence ID" value="KPQ44970.1"/>
    <property type="molecule type" value="Genomic_DNA"/>
</dbReference>
<comment type="caution">
    <text evidence="1">The sequence shown here is derived from an EMBL/GenBank/DDBJ whole genome shotgun (WGS) entry which is preliminary data.</text>
</comment>
<evidence type="ECO:0000313" key="1">
    <source>
        <dbReference type="EMBL" id="KPQ44970.1"/>
    </source>
</evidence>
<name>A0A0N8KRH7_9EURY</name>
<organism evidence="1 2">
    <name type="scientific">Candidatus Methanoperedens nitratireducens</name>
    <dbReference type="NCBI Taxonomy" id="1392998"/>
    <lineage>
        <taxon>Archaea</taxon>
        <taxon>Methanobacteriati</taxon>
        <taxon>Methanobacteriota</taxon>
        <taxon>Stenosarchaea group</taxon>
        <taxon>Methanomicrobia</taxon>
        <taxon>Methanosarcinales</taxon>
        <taxon>ANME-2 cluster</taxon>
        <taxon>Candidatus Methanoperedentaceae</taxon>
        <taxon>Candidatus Methanoperedens</taxon>
    </lineage>
</organism>
<dbReference type="Proteomes" id="UP000050360">
    <property type="component" value="Unassembled WGS sequence"/>
</dbReference>
<dbReference type="AlphaFoldDB" id="A0A0N8KRH7"/>